<keyword evidence="6" id="KW-0050">Antiport</keyword>
<dbReference type="InterPro" id="IPR050222">
    <property type="entry name" value="MATE_MdtK"/>
</dbReference>
<dbReference type="GO" id="GO:0006811">
    <property type="term" value="P:monoatomic ion transport"/>
    <property type="evidence" value="ECO:0007669"/>
    <property type="project" value="UniProtKB-KW"/>
</dbReference>
<dbReference type="GeneID" id="86940515"/>
<dbReference type="Proteomes" id="UP000018466">
    <property type="component" value="Unassembled WGS sequence"/>
</dbReference>
<accession>A0AA37DGE3</accession>
<keyword evidence="15" id="KW-1185">Reference proteome</keyword>
<evidence type="ECO:0000256" key="6">
    <source>
        <dbReference type="ARBA" id="ARBA00022449"/>
    </source>
</evidence>
<dbReference type="GO" id="GO:0005886">
    <property type="term" value="C:plasma membrane"/>
    <property type="evidence" value="ECO:0007669"/>
    <property type="project" value="UniProtKB-SubCell"/>
</dbReference>
<dbReference type="Pfam" id="PF01554">
    <property type="entry name" value="MatE"/>
    <property type="match status" value="2"/>
</dbReference>
<dbReference type="PIRSF" id="PIRSF006603">
    <property type="entry name" value="DinF"/>
    <property type="match status" value="1"/>
</dbReference>
<dbReference type="NCBIfam" id="TIGR00797">
    <property type="entry name" value="matE"/>
    <property type="match status" value="1"/>
</dbReference>
<evidence type="ECO:0000256" key="3">
    <source>
        <dbReference type="ARBA" id="ARBA00010199"/>
    </source>
</evidence>
<name>A0AA37DGE3_9FIRM</name>
<evidence type="ECO:0000256" key="8">
    <source>
        <dbReference type="ARBA" id="ARBA00022692"/>
    </source>
</evidence>
<comment type="similarity">
    <text evidence="3">Belongs to the multi antimicrobial extrusion (MATE) (TC 2.A.66.1) family.</text>
</comment>
<comment type="subcellular location">
    <subcellularLocation>
        <location evidence="2">Cell membrane</location>
        <topology evidence="2">Multi-pass membrane protein</topology>
    </subcellularLocation>
</comment>
<evidence type="ECO:0000256" key="13">
    <source>
        <dbReference type="SAM" id="Phobius"/>
    </source>
</evidence>
<dbReference type="CDD" id="cd13144">
    <property type="entry name" value="MATE_like_4"/>
    <property type="match status" value="1"/>
</dbReference>
<dbReference type="PANTHER" id="PTHR43298">
    <property type="entry name" value="MULTIDRUG RESISTANCE PROTEIN NORM-RELATED"/>
    <property type="match status" value="1"/>
</dbReference>
<organism evidence="14 15">
    <name type="scientific">Stomatobaculum longum</name>
    <dbReference type="NCBI Taxonomy" id="796942"/>
    <lineage>
        <taxon>Bacteria</taxon>
        <taxon>Bacillati</taxon>
        <taxon>Bacillota</taxon>
        <taxon>Clostridia</taxon>
        <taxon>Lachnospirales</taxon>
        <taxon>Lachnospiraceae</taxon>
        <taxon>Stomatobaculum</taxon>
    </lineage>
</organism>
<evidence type="ECO:0000313" key="15">
    <source>
        <dbReference type="Proteomes" id="UP000018466"/>
    </source>
</evidence>
<dbReference type="InterPro" id="IPR048279">
    <property type="entry name" value="MdtK-like"/>
</dbReference>
<evidence type="ECO:0000256" key="1">
    <source>
        <dbReference type="ARBA" id="ARBA00003408"/>
    </source>
</evidence>
<feature type="transmembrane region" description="Helical" evidence="13">
    <location>
        <begin position="394"/>
        <end position="413"/>
    </location>
</feature>
<feature type="transmembrane region" description="Helical" evidence="13">
    <location>
        <begin position="21"/>
        <end position="42"/>
    </location>
</feature>
<evidence type="ECO:0000256" key="4">
    <source>
        <dbReference type="ARBA" id="ARBA00020268"/>
    </source>
</evidence>
<keyword evidence="7" id="KW-1003">Cell membrane</keyword>
<feature type="transmembrane region" description="Helical" evidence="13">
    <location>
        <begin position="271"/>
        <end position="289"/>
    </location>
</feature>
<evidence type="ECO:0000256" key="7">
    <source>
        <dbReference type="ARBA" id="ARBA00022475"/>
    </source>
</evidence>
<dbReference type="GO" id="GO:0015297">
    <property type="term" value="F:antiporter activity"/>
    <property type="evidence" value="ECO:0007669"/>
    <property type="project" value="UniProtKB-KW"/>
</dbReference>
<keyword evidence="5" id="KW-0813">Transport</keyword>
<protein>
    <recommendedName>
        <fullName evidence="4">Probable multidrug resistance protein NorM</fullName>
    </recommendedName>
    <alternativeName>
        <fullName evidence="12">Multidrug-efflux transporter</fullName>
    </alternativeName>
</protein>
<feature type="transmembrane region" description="Helical" evidence="13">
    <location>
        <begin position="362"/>
        <end position="382"/>
    </location>
</feature>
<dbReference type="GO" id="GO:0042910">
    <property type="term" value="F:xenobiotic transmembrane transporter activity"/>
    <property type="evidence" value="ECO:0007669"/>
    <property type="project" value="InterPro"/>
</dbReference>
<comment type="caution">
    <text evidence="14">The sequence shown here is derived from an EMBL/GenBank/DDBJ whole genome shotgun (WGS) entry which is preliminary data.</text>
</comment>
<evidence type="ECO:0000256" key="11">
    <source>
        <dbReference type="ARBA" id="ARBA00023136"/>
    </source>
</evidence>
<keyword evidence="9 13" id="KW-1133">Transmembrane helix</keyword>
<feature type="transmembrane region" description="Helical" evidence="13">
    <location>
        <begin position="425"/>
        <end position="444"/>
    </location>
</feature>
<reference evidence="14 15" key="1">
    <citation type="submission" date="2011-10" db="EMBL/GenBank/DDBJ databases">
        <title>The Genome Sequence of Lachnospiraceae bacterium ACC2.</title>
        <authorList>
            <consortium name="The Broad Institute Genome Sequencing Platform"/>
            <person name="Earl A."/>
            <person name="Ward D."/>
            <person name="Feldgarden M."/>
            <person name="Gevers D."/>
            <person name="Sizova M."/>
            <person name="Hazen A."/>
            <person name="Epstein S."/>
            <person name="Young S.K."/>
            <person name="Zeng Q."/>
            <person name="Gargeya S."/>
            <person name="Fitzgerald M."/>
            <person name="Haas B."/>
            <person name="Abouelleil A."/>
            <person name="Alvarado L."/>
            <person name="Arachchi H.M."/>
            <person name="Berlin A."/>
            <person name="Brown A."/>
            <person name="Chapman S.B."/>
            <person name="Chen Z."/>
            <person name="Dunbar C."/>
            <person name="Freedman E."/>
            <person name="Gearin G."/>
            <person name="Goldberg J."/>
            <person name="Griggs A."/>
            <person name="Gujja S."/>
            <person name="Heiman D."/>
            <person name="Howarth C."/>
            <person name="Larson L."/>
            <person name="Lui A."/>
            <person name="MacDonald P.J.P."/>
            <person name="Montmayeur A."/>
            <person name="Murphy C."/>
            <person name="Neiman D."/>
            <person name="Pearson M."/>
            <person name="Priest M."/>
            <person name="Roberts A."/>
            <person name="Saif S."/>
            <person name="Shea T."/>
            <person name="Shenoy N."/>
            <person name="Sisk P."/>
            <person name="Stolte C."/>
            <person name="Sykes S."/>
            <person name="Wortman J."/>
            <person name="Nusbaum C."/>
            <person name="Birren B."/>
        </authorList>
    </citation>
    <scope>NUCLEOTIDE SEQUENCE [LARGE SCALE GENOMIC DNA]</scope>
    <source>
        <strain evidence="14 15">ACC2</strain>
    </source>
</reference>
<evidence type="ECO:0000256" key="12">
    <source>
        <dbReference type="ARBA" id="ARBA00031636"/>
    </source>
</evidence>
<keyword evidence="8 13" id="KW-0812">Transmembrane</keyword>
<evidence type="ECO:0000256" key="10">
    <source>
        <dbReference type="ARBA" id="ARBA00023065"/>
    </source>
</evidence>
<sequence length="460" mass="49803">MTEAKQQLSENKMGTMPVGKLIFSMSVPMMISMIVQALYNIVDSIFVSMISEQALTAVSLAFPLQSLMIAFSTGIGVGINAHLSRALGEKKLQRANRTAASGLLLELCFALLFVLTGIFLAVPFFRAQTADPEIFSYGVLYTRIVCCGSLGIFTEITFERFLQSTGRTTLSMYSQLSGALFNLVMDPVLIFGLFGAPKLGIAGAALATVLGQHLSALVAILLNQTKNPEVKLHAQSFGFYPELLGHILAVGIPSTIMQALSSFMVYAMNQILISFTATATAILGVYFKISSLIFMPVFGLNNGTVPILAYNYGAGHKRRILRALKVSVLTALGFMTVGLLLFELLPGLFFRLFHASANMLSLGIPALRIIGLCLPFVGFSIATSSAFQALSKGYYSMLVSICRQLLFLLPTAYLLAKTGVLQNVWWSIVIAEGAGLFVSLFFLLRSLQKIVAPIPDDHVL</sequence>
<comment type="function">
    <text evidence="1">Multidrug efflux pump.</text>
</comment>
<keyword evidence="10" id="KW-0406">Ion transport</keyword>
<keyword evidence="11 13" id="KW-0472">Membrane</keyword>
<evidence type="ECO:0000313" key="14">
    <source>
        <dbReference type="EMBL" id="EHO17141.1"/>
    </source>
</evidence>
<gene>
    <name evidence="14" type="ORF">HMPREF9623_00740</name>
</gene>
<evidence type="ECO:0000256" key="5">
    <source>
        <dbReference type="ARBA" id="ARBA00022448"/>
    </source>
</evidence>
<proteinExistence type="inferred from homology"/>
<feature type="transmembrane region" description="Helical" evidence="13">
    <location>
        <begin position="326"/>
        <end position="350"/>
    </location>
</feature>
<dbReference type="PANTHER" id="PTHR43298:SF2">
    <property type="entry name" value="FMN_FAD EXPORTER YEEO-RELATED"/>
    <property type="match status" value="1"/>
</dbReference>
<dbReference type="RefSeq" id="WP_009532573.1">
    <property type="nucleotide sequence ID" value="NZ_JH590862.1"/>
</dbReference>
<dbReference type="InterPro" id="IPR002528">
    <property type="entry name" value="MATE_fam"/>
</dbReference>
<feature type="transmembrane region" description="Helical" evidence="13">
    <location>
        <begin position="170"/>
        <end position="194"/>
    </location>
</feature>
<feature type="transmembrane region" description="Helical" evidence="13">
    <location>
        <begin position="134"/>
        <end position="158"/>
    </location>
</feature>
<evidence type="ECO:0000256" key="2">
    <source>
        <dbReference type="ARBA" id="ARBA00004651"/>
    </source>
</evidence>
<evidence type="ECO:0000256" key="9">
    <source>
        <dbReference type="ARBA" id="ARBA00022989"/>
    </source>
</evidence>
<feature type="transmembrane region" description="Helical" evidence="13">
    <location>
        <begin position="62"/>
        <end position="83"/>
    </location>
</feature>
<feature type="transmembrane region" description="Helical" evidence="13">
    <location>
        <begin position="103"/>
        <end position="122"/>
    </location>
</feature>
<dbReference type="EMBL" id="AGEL01000006">
    <property type="protein sequence ID" value="EHO17141.1"/>
    <property type="molecule type" value="Genomic_DNA"/>
</dbReference>
<dbReference type="AlphaFoldDB" id="A0AA37DGE3"/>
<feature type="transmembrane region" description="Helical" evidence="13">
    <location>
        <begin position="200"/>
        <end position="222"/>
    </location>
</feature>